<keyword evidence="8" id="KW-0406">Ion transport</keyword>
<gene>
    <name evidence="11" type="ORF">CBF28_02925</name>
</gene>
<dbReference type="InterPro" id="IPR017871">
    <property type="entry name" value="ABC_transporter-like_CS"/>
</dbReference>
<dbReference type="GO" id="GO:0016887">
    <property type="term" value="F:ATP hydrolysis activity"/>
    <property type="evidence" value="ECO:0007669"/>
    <property type="project" value="InterPro"/>
</dbReference>
<comment type="caution">
    <text evidence="11">The sequence shown here is derived from an EMBL/GenBank/DDBJ whole genome shotgun (WGS) entry which is preliminary data.</text>
</comment>
<keyword evidence="5" id="KW-0547">Nucleotide-binding</keyword>
<dbReference type="Proteomes" id="UP000288028">
    <property type="component" value="Unassembled WGS sequence"/>
</dbReference>
<dbReference type="PANTHER" id="PTHR42771:SF2">
    <property type="entry name" value="IRON(3+)-HYDROXAMATE IMPORT ATP-BINDING PROTEIN FHUC"/>
    <property type="match status" value="1"/>
</dbReference>
<dbReference type="EMBL" id="NGKB01000002">
    <property type="protein sequence ID" value="RSU16597.1"/>
    <property type="molecule type" value="Genomic_DNA"/>
</dbReference>
<evidence type="ECO:0000256" key="3">
    <source>
        <dbReference type="ARBA" id="ARBA00022475"/>
    </source>
</evidence>
<dbReference type="PROSITE" id="PS50893">
    <property type="entry name" value="ABC_TRANSPORTER_2"/>
    <property type="match status" value="1"/>
</dbReference>
<evidence type="ECO:0000256" key="5">
    <source>
        <dbReference type="ARBA" id="ARBA00022741"/>
    </source>
</evidence>
<dbReference type="InterPro" id="IPR003439">
    <property type="entry name" value="ABC_transporter-like_ATP-bd"/>
</dbReference>
<dbReference type="PROSITE" id="PS00211">
    <property type="entry name" value="ABC_TRANSPORTER_1"/>
    <property type="match status" value="1"/>
</dbReference>
<dbReference type="Gene3D" id="3.40.50.300">
    <property type="entry name" value="P-loop containing nucleotide triphosphate hydrolases"/>
    <property type="match status" value="1"/>
</dbReference>
<evidence type="ECO:0000256" key="7">
    <source>
        <dbReference type="ARBA" id="ARBA00023004"/>
    </source>
</evidence>
<protein>
    <submittedName>
        <fullName evidence="11">ABC transporter ATP-binding protein</fullName>
    </submittedName>
</protein>
<dbReference type="GO" id="GO:0005886">
    <property type="term" value="C:plasma membrane"/>
    <property type="evidence" value="ECO:0007669"/>
    <property type="project" value="UniProtKB-SubCell"/>
</dbReference>
<dbReference type="SUPFAM" id="SSF52540">
    <property type="entry name" value="P-loop containing nucleoside triphosphate hydrolases"/>
    <property type="match status" value="1"/>
</dbReference>
<evidence type="ECO:0000313" key="11">
    <source>
        <dbReference type="EMBL" id="RSU16597.1"/>
    </source>
</evidence>
<dbReference type="InterPro" id="IPR003593">
    <property type="entry name" value="AAA+_ATPase"/>
</dbReference>
<dbReference type="AlphaFoldDB" id="A0A430B8N5"/>
<proteinExistence type="predicted"/>
<evidence type="ECO:0000256" key="1">
    <source>
        <dbReference type="ARBA" id="ARBA00004202"/>
    </source>
</evidence>
<keyword evidence="2" id="KW-0813">Transport</keyword>
<evidence type="ECO:0000259" key="10">
    <source>
        <dbReference type="PROSITE" id="PS50893"/>
    </source>
</evidence>
<dbReference type="InterPro" id="IPR027417">
    <property type="entry name" value="P-loop_NTPase"/>
</dbReference>
<evidence type="ECO:0000313" key="12">
    <source>
        <dbReference type="Proteomes" id="UP000288028"/>
    </source>
</evidence>
<dbReference type="SMART" id="SM00382">
    <property type="entry name" value="AAA"/>
    <property type="match status" value="1"/>
</dbReference>
<dbReference type="Pfam" id="PF00005">
    <property type="entry name" value="ABC_tran"/>
    <property type="match status" value="1"/>
</dbReference>
<keyword evidence="7" id="KW-0408">Iron</keyword>
<feature type="domain" description="ABC transporter" evidence="10">
    <location>
        <begin position="6"/>
        <end position="242"/>
    </location>
</feature>
<organism evidence="11 12">
    <name type="scientific">Vagococcus carniphilus</name>
    <dbReference type="NCBI Taxonomy" id="218144"/>
    <lineage>
        <taxon>Bacteria</taxon>
        <taxon>Bacillati</taxon>
        <taxon>Bacillota</taxon>
        <taxon>Bacilli</taxon>
        <taxon>Lactobacillales</taxon>
        <taxon>Enterococcaceae</taxon>
        <taxon>Vagococcus</taxon>
    </lineage>
</organism>
<evidence type="ECO:0000256" key="6">
    <source>
        <dbReference type="ARBA" id="ARBA00022840"/>
    </source>
</evidence>
<keyword evidence="12" id="KW-1185">Reference proteome</keyword>
<dbReference type="GO" id="GO:0005524">
    <property type="term" value="F:ATP binding"/>
    <property type="evidence" value="ECO:0007669"/>
    <property type="project" value="UniProtKB-KW"/>
</dbReference>
<sequence>MEKNILEVKNISLSYQKDPIVKELDVSFMKGKISVIIGPNGCGKSTLLKGISRLLKKETGSIILNDTNMDELSNKEIAKQLAFLPQSATAPEDVTVRDVVELGRYPYRKVLQKVSQEEKIIVDEVLQQTGLFHLRDENINNLSGGQKQRVWIAMALAQKTEIILLDEPTTYLDLGHQIEVLNLLKELNETTGQTIIMVLHDLNLASRFSDYMIGMKDGRVVYEGVPTEMMTPTILKDLFGIEAYIGEDPVDKKPICLRFD</sequence>
<evidence type="ECO:0000256" key="4">
    <source>
        <dbReference type="ARBA" id="ARBA00022496"/>
    </source>
</evidence>
<keyword evidence="4" id="KW-0410">Iron transport</keyword>
<evidence type="ECO:0000256" key="2">
    <source>
        <dbReference type="ARBA" id="ARBA00022448"/>
    </source>
</evidence>
<dbReference type="OrthoDB" id="9787851at2"/>
<dbReference type="PANTHER" id="PTHR42771">
    <property type="entry name" value="IRON(3+)-HYDROXAMATE IMPORT ATP-BINDING PROTEIN FHUC"/>
    <property type="match status" value="1"/>
</dbReference>
<evidence type="ECO:0000256" key="8">
    <source>
        <dbReference type="ARBA" id="ARBA00023065"/>
    </source>
</evidence>
<dbReference type="CDD" id="cd03214">
    <property type="entry name" value="ABC_Iron-Siderophores_B12_Hemin"/>
    <property type="match status" value="1"/>
</dbReference>
<keyword evidence="9" id="KW-0472">Membrane</keyword>
<keyword evidence="3" id="KW-1003">Cell membrane</keyword>
<dbReference type="FunFam" id="3.40.50.300:FF:000134">
    <property type="entry name" value="Iron-enterobactin ABC transporter ATP-binding protein"/>
    <property type="match status" value="1"/>
</dbReference>
<name>A0A430B8N5_9ENTE</name>
<accession>A0A430B8N5</accession>
<dbReference type="GO" id="GO:0006826">
    <property type="term" value="P:iron ion transport"/>
    <property type="evidence" value="ECO:0007669"/>
    <property type="project" value="UniProtKB-KW"/>
</dbReference>
<keyword evidence="6 11" id="KW-0067">ATP-binding</keyword>
<evidence type="ECO:0000256" key="9">
    <source>
        <dbReference type="ARBA" id="ARBA00023136"/>
    </source>
</evidence>
<comment type="subcellular location">
    <subcellularLocation>
        <location evidence="1">Cell membrane</location>
        <topology evidence="1">Peripheral membrane protein</topology>
    </subcellularLocation>
</comment>
<dbReference type="InterPro" id="IPR051535">
    <property type="entry name" value="Siderophore_ABC-ATPase"/>
</dbReference>
<reference evidence="11 12" key="1">
    <citation type="submission" date="2017-05" db="EMBL/GenBank/DDBJ databases">
        <title>Vagococcus spp. assemblies.</title>
        <authorList>
            <person name="Gulvik C.A."/>
        </authorList>
    </citation>
    <scope>NUCLEOTIDE SEQUENCE [LARGE SCALE GENOMIC DNA]</scope>
    <source>
        <strain evidence="11 12">SS1714</strain>
    </source>
</reference>